<dbReference type="GO" id="GO:0008157">
    <property type="term" value="F:protein phosphatase 1 binding"/>
    <property type="evidence" value="ECO:0007669"/>
    <property type="project" value="TreeGrafter"/>
</dbReference>
<name>A0AAW0F5A8_9TRYP</name>
<keyword evidence="3" id="KW-1185">Reference proteome</keyword>
<evidence type="ECO:0000313" key="3">
    <source>
        <dbReference type="Proteomes" id="UP001430356"/>
    </source>
</evidence>
<dbReference type="GO" id="GO:0004865">
    <property type="term" value="F:protein serine/threonine phosphatase inhibitor activity"/>
    <property type="evidence" value="ECO:0007669"/>
    <property type="project" value="InterPro"/>
</dbReference>
<dbReference type="PANTHER" id="PTHR20835:SF0">
    <property type="entry name" value="E3 UBIQUITIN-PROTEIN LIGASE PPP1R11"/>
    <property type="match status" value="1"/>
</dbReference>
<dbReference type="Proteomes" id="UP001430356">
    <property type="component" value="Unassembled WGS sequence"/>
</dbReference>
<sequence length="145" mass="15924">MDAVAVRQQQQRTRRADEVVPTRTAVLHLRPAPTAEEVELAQRQQDMRVTWDPQVRDPVNQRVSKCCCVFHKKKLFGESSSDDSCSSDDDSSDDDGGAAGHAGAAAGGGHESHCGHDCGHGHQHGARKHRPQCTKEHCYCGTRFH</sequence>
<dbReference type="PANTHER" id="PTHR20835">
    <property type="entry name" value="E3 UBIQUITIN-PROTEIN LIGASE PPP1R11-RELATED"/>
    <property type="match status" value="1"/>
</dbReference>
<organism evidence="2 3">
    <name type="scientific">Novymonas esmeraldas</name>
    <dbReference type="NCBI Taxonomy" id="1808958"/>
    <lineage>
        <taxon>Eukaryota</taxon>
        <taxon>Discoba</taxon>
        <taxon>Euglenozoa</taxon>
        <taxon>Kinetoplastea</taxon>
        <taxon>Metakinetoplastina</taxon>
        <taxon>Trypanosomatida</taxon>
        <taxon>Trypanosomatidae</taxon>
        <taxon>Novymonas</taxon>
    </lineage>
</organism>
<comment type="caution">
    <text evidence="2">The sequence shown here is derived from an EMBL/GenBank/DDBJ whole genome shotgun (WGS) entry which is preliminary data.</text>
</comment>
<reference evidence="2 3" key="1">
    <citation type="journal article" date="2021" name="MBio">
        <title>A New Model Trypanosomatid, Novymonas esmeraldas: Genomic Perception of Its 'Candidatus Pandoraea novymonadis' Endosymbiont.</title>
        <authorList>
            <person name="Zakharova A."/>
            <person name="Saura A."/>
            <person name="Butenko A."/>
            <person name="Podesvova L."/>
            <person name="Warmusova S."/>
            <person name="Kostygov A.Y."/>
            <person name="Nenarokova A."/>
            <person name="Lukes J."/>
            <person name="Opperdoes F.R."/>
            <person name="Yurchenko V."/>
        </authorList>
    </citation>
    <scope>NUCLEOTIDE SEQUENCE [LARGE SCALE GENOMIC DNA]</scope>
    <source>
        <strain evidence="2 3">E262AT.01</strain>
    </source>
</reference>
<accession>A0AAW0F5A8</accession>
<dbReference type="InterPro" id="IPR011107">
    <property type="entry name" value="PPI_Ypi1"/>
</dbReference>
<protein>
    <submittedName>
        <fullName evidence="2">Protein phosphatase inhibitor</fullName>
    </submittedName>
</protein>
<feature type="compositionally biased region" description="Basic and acidic residues" evidence="1">
    <location>
        <begin position="110"/>
        <end position="120"/>
    </location>
</feature>
<gene>
    <name evidence="2" type="ORF">NESM_000240400</name>
</gene>
<evidence type="ECO:0000313" key="2">
    <source>
        <dbReference type="EMBL" id="KAK7201745.1"/>
    </source>
</evidence>
<keyword evidence="2" id="KW-0650">Protein phosphatase inhibitor</keyword>
<feature type="compositionally biased region" description="Acidic residues" evidence="1">
    <location>
        <begin position="85"/>
        <end position="96"/>
    </location>
</feature>
<feature type="compositionally biased region" description="Gly residues" evidence="1">
    <location>
        <begin position="97"/>
        <end position="109"/>
    </location>
</feature>
<evidence type="ECO:0000256" key="1">
    <source>
        <dbReference type="SAM" id="MobiDB-lite"/>
    </source>
</evidence>
<dbReference type="AlphaFoldDB" id="A0AAW0F5A8"/>
<feature type="region of interest" description="Disordered" evidence="1">
    <location>
        <begin position="77"/>
        <end position="128"/>
    </location>
</feature>
<dbReference type="EMBL" id="JAECZO010000019">
    <property type="protein sequence ID" value="KAK7201745.1"/>
    <property type="molecule type" value="Genomic_DNA"/>
</dbReference>
<proteinExistence type="predicted"/>
<dbReference type="Pfam" id="PF07491">
    <property type="entry name" value="PPI_Ypi1"/>
    <property type="match status" value="1"/>
</dbReference>
<dbReference type="GO" id="GO:0005634">
    <property type="term" value="C:nucleus"/>
    <property type="evidence" value="ECO:0007669"/>
    <property type="project" value="TreeGrafter"/>
</dbReference>